<evidence type="ECO:0000313" key="3">
    <source>
        <dbReference type="Proteomes" id="UP000198820"/>
    </source>
</evidence>
<name>A0A1H3ZQN3_9FLAO</name>
<dbReference type="PANTHER" id="PTHR15020:SF50">
    <property type="entry name" value="UPF0659 PROTEIN YMR090W"/>
    <property type="match status" value="1"/>
</dbReference>
<accession>A0A1H3ZQN3</accession>
<dbReference type="RefSeq" id="WP_093241806.1">
    <property type="nucleotide sequence ID" value="NZ_FNQF01000004.1"/>
</dbReference>
<dbReference type="InterPro" id="IPR036291">
    <property type="entry name" value="NAD(P)-bd_dom_sf"/>
</dbReference>
<dbReference type="STRING" id="908615.SAMN05421540_104178"/>
<dbReference type="Pfam" id="PF13460">
    <property type="entry name" value="NAD_binding_10"/>
    <property type="match status" value="1"/>
</dbReference>
<sequence>MEKVLIIGANGNTGRILSEIISKNDFYKPVAMVRKESQKELFEKKDIETCLGDLEQNFKSCFEGIDKVIFAAGSGGHTGDDKTEAVDKKGAIKAIDYAKEHSIKKFVMLSSMGTENPEQVPALETYLKAKKAADEHLIKSGLNYSILRPGSLSDEKGTSKIKLTDQPAQGETIPREDVAHALMYCLNDNHADRKIFNFVSGSKDILTTIKNL</sequence>
<dbReference type="CDD" id="cd05243">
    <property type="entry name" value="SDR_a5"/>
    <property type="match status" value="1"/>
</dbReference>
<dbReference type="PANTHER" id="PTHR15020">
    <property type="entry name" value="FLAVIN REDUCTASE-RELATED"/>
    <property type="match status" value="1"/>
</dbReference>
<dbReference type="Proteomes" id="UP000198820">
    <property type="component" value="Unassembled WGS sequence"/>
</dbReference>
<keyword evidence="3" id="KW-1185">Reference proteome</keyword>
<evidence type="ECO:0000313" key="2">
    <source>
        <dbReference type="EMBL" id="SEA26093.1"/>
    </source>
</evidence>
<evidence type="ECO:0000259" key="1">
    <source>
        <dbReference type="Pfam" id="PF13460"/>
    </source>
</evidence>
<protein>
    <submittedName>
        <fullName evidence="2">Uncharacterized conserved protein YbjT, contains NAD(P)-binding and DUF2867 domains</fullName>
    </submittedName>
</protein>
<dbReference type="Gene3D" id="3.40.50.720">
    <property type="entry name" value="NAD(P)-binding Rossmann-like Domain"/>
    <property type="match status" value="1"/>
</dbReference>
<dbReference type="InterPro" id="IPR016040">
    <property type="entry name" value="NAD(P)-bd_dom"/>
</dbReference>
<proteinExistence type="predicted"/>
<dbReference type="AlphaFoldDB" id="A0A1H3ZQN3"/>
<organism evidence="2 3">
    <name type="scientific">Psychroflexus halocasei</name>
    <dbReference type="NCBI Taxonomy" id="908615"/>
    <lineage>
        <taxon>Bacteria</taxon>
        <taxon>Pseudomonadati</taxon>
        <taxon>Bacteroidota</taxon>
        <taxon>Flavobacteriia</taxon>
        <taxon>Flavobacteriales</taxon>
        <taxon>Flavobacteriaceae</taxon>
        <taxon>Psychroflexus</taxon>
    </lineage>
</organism>
<dbReference type="SUPFAM" id="SSF51735">
    <property type="entry name" value="NAD(P)-binding Rossmann-fold domains"/>
    <property type="match status" value="1"/>
</dbReference>
<feature type="domain" description="NAD(P)-binding" evidence="1">
    <location>
        <begin position="8"/>
        <end position="188"/>
    </location>
</feature>
<gene>
    <name evidence="2" type="ORF">SAMN05421540_104178</name>
</gene>
<dbReference type="EMBL" id="FNQF01000004">
    <property type="protein sequence ID" value="SEA26093.1"/>
    <property type="molecule type" value="Genomic_DNA"/>
</dbReference>
<reference evidence="2 3" key="1">
    <citation type="submission" date="2016-10" db="EMBL/GenBank/DDBJ databases">
        <authorList>
            <person name="de Groot N.N."/>
        </authorList>
    </citation>
    <scope>NUCLEOTIDE SEQUENCE [LARGE SCALE GENOMIC DNA]</scope>
    <source>
        <strain evidence="2 3">DSM 23581</strain>
    </source>
</reference>